<reference evidence="2 3" key="1">
    <citation type="journal article" date="2011" name="Stand. Genomic Sci.">
        <title>Complete genome sequence of Parvibaculum lavamentivorans type strain (DS-1(T)).</title>
        <authorList>
            <person name="Schleheck D."/>
            <person name="Weiss M."/>
            <person name="Pitluck S."/>
            <person name="Bruce D."/>
            <person name="Land M.L."/>
            <person name="Han S."/>
            <person name="Saunders E."/>
            <person name="Tapia R."/>
            <person name="Detter C."/>
            <person name="Brettin T."/>
            <person name="Han J."/>
            <person name="Woyke T."/>
            <person name="Goodwin L."/>
            <person name="Pennacchio L."/>
            <person name="Nolan M."/>
            <person name="Cook A.M."/>
            <person name="Kjelleberg S."/>
            <person name="Thomas T."/>
        </authorList>
    </citation>
    <scope>NUCLEOTIDE SEQUENCE [LARGE SCALE GENOMIC DNA]</scope>
    <source>
        <strain evidence="3">DS-1 / DSM 13023 / NCIMB 13966</strain>
    </source>
</reference>
<dbReference type="GO" id="GO:0003677">
    <property type="term" value="F:DNA binding"/>
    <property type="evidence" value="ECO:0007669"/>
    <property type="project" value="InterPro"/>
</dbReference>
<dbReference type="OrthoDB" id="9790252at2"/>
<dbReference type="PANTHER" id="PTHR34475">
    <property type="match status" value="1"/>
</dbReference>
<protein>
    <recommendedName>
        <fullName evidence="1">Cytoskeleton protein RodZ-like C-terminal domain-containing protein</fullName>
    </recommendedName>
</protein>
<dbReference type="Gene3D" id="1.10.260.40">
    <property type="entry name" value="lambda repressor-like DNA-binding domains"/>
    <property type="match status" value="1"/>
</dbReference>
<dbReference type="InterPro" id="IPR010982">
    <property type="entry name" value="Lambda_DNA-bd_dom_sf"/>
</dbReference>
<evidence type="ECO:0000259" key="1">
    <source>
        <dbReference type="Pfam" id="PF13464"/>
    </source>
</evidence>
<feature type="domain" description="Cytoskeleton protein RodZ-like C-terminal" evidence="1">
    <location>
        <begin position="282"/>
        <end position="339"/>
    </location>
</feature>
<dbReference type="HOGENOM" id="CLU_047530_6_0_5"/>
<dbReference type="STRING" id="402881.Plav_1745"/>
<dbReference type="eggNOG" id="COG1426">
    <property type="taxonomic scope" value="Bacteria"/>
</dbReference>
<dbReference type="EMBL" id="CP000774">
    <property type="protein sequence ID" value="ABS63364.1"/>
    <property type="molecule type" value="Genomic_DNA"/>
</dbReference>
<dbReference type="InterPro" id="IPR050400">
    <property type="entry name" value="Bact_Cytoskel_RodZ"/>
</dbReference>
<dbReference type="KEGG" id="pla:Plav_1745"/>
<dbReference type="Pfam" id="PF13413">
    <property type="entry name" value="HTH_25"/>
    <property type="match status" value="1"/>
</dbReference>
<sequence length="374" mass="39628">MNKVTMLPTGNDGSEPRRRLHLRDITNEVSVEAESVGADLRAARLRRGDDIRSIAQALRIRRDQIEALEEGRHDELPARAYAVGFVRSYAEYLGLDSRHIVQRYKDELDGRAAAAAELHFPDAAEARRLPKGTALIVALVVASGIYGGWLLTKSTDEMMTTRTAATAPAVAPIVEEVKSPGTRGDSASAATPRADAVPVVRVPGLAPVATAEQNMSTPQSLYDPAPAPATVDAEGLPLEDSGEVEMAALEESAAVELPPLPEGTPYGAENVDGRVVVRARRDGAWLRIEDGTGQVLIEQTFKAGDSYRAPSRPGVILVARDASAFEIMVDGQSLGLAGPPTLVLTGKSLDHADLVAAMPKPAEAGLQGENVAVE</sequence>
<dbReference type="Pfam" id="PF13464">
    <property type="entry name" value="RodZ_C"/>
    <property type="match status" value="1"/>
</dbReference>
<dbReference type="InterPro" id="IPR025194">
    <property type="entry name" value="RodZ-like_C"/>
</dbReference>
<dbReference type="RefSeq" id="WP_012110657.1">
    <property type="nucleotide sequence ID" value="NC_009719.1"/>
</dbReference>
<gene>
    <name evidence="2" type="ordered locus">Plav_1745</name>
</gene>
<evidence type="ECO:0000313" key="3">
    <source>
        <dbReference type="Proteomes" id="UP000006377"/>
    </source>
</evidence>
<dbReference type="PANTHER" id="PTHR34475:SF1">
    <property type="entry name" value="CYTOSKELETON PROTEIN RODZ"/>
    <property type="match status" value="1"/>
</dbReference>
<evidence type="ECO:0000313" key="2">
    <source>
        <dbReference type="EMBL" id="ABS63364.1"/>
    </source>
</evidence>
<organism evidence="2 3">
    <name type="scientific">Parvibaculum lavamentivorans (strain DS-1 / DSM 13023 / NCIMB 13966)</name>
    <dbReference type="NCBI Taxonomy" id="402881"/>
    <lineage>
        <taxon>Bacteria</taxon>
        <taxon>Pseudomonadati</taxon>
        <taxon>Pseudomonadota</taxon>
        <taxon>Alphaproteobacteria</taxon>
        <taxon>Hyphomicrobiales</taxon>
        <taxon>Parvibaculaceae</taxon>
        <taxon>Parvibaculum</taxon>
    </lineage>
</organism>
<dbReference type="AlphaFoldDB" id="A7HTY1"/>
<dbReference type="Proteomes" id="UP000006377">
    <property type="component" value="Chromosome"/>
</dbReference>
<proteinExistence type="predicted"/>
<keyword evidence="3" id="KW-1185">Reference proteome</keyword>
<accession>A7HTY1</accession>
<name>A7HTY1_PARL1</name>